<organism evidence="3 4">
    <name type="scientific">Gordonia alkaliphila</name>
    <dbReference type="NCBI Taxonomy" id="1053547"/>
    <lineage>
        <taxon>Bacteria</taxon>
        <taxon>Bacillati</taxon>
        <taxon>Actinomycetota</taxon>
        <taxon>Actinomycetes</taxon>
        <taxon>Mycobacteriales</taxon>
        <taxon>Gordoniaceae</taxon>
        <taxon>Gordonia</taxon>
    </lineage>
</organism>
<dbReference type="Proteomes" id="UP001500822">
    <property type="component" value="Unassembled WGS sequence"/>
</dbReference>
<dbReference type="InterPro" id="IPR003870">
    <property type="entry name" value="DUF222"/>
</dbReference>
<feature type="region of interest" description="Disordered" evidence="1">
    <location>
        <begin position="481"/>
        <end position="539"/>
    </location>
</feature>
<comment type="caution">
    <text evidence="3">The sequence shown here is derived from an EMBL/GenBank/DDBJ whole genome shotgun (WGS) entry which is preliminary data.</text>
</comment>
<dbReference type="InterPro" id="IPR003615">
    <property type="entry name" value="HNH_nuc"/>
</dbReference>
<dbReference type="Pfam" id="PF02720">
    <property type="entry name" value="DUF222"/>
    <property type="match status" value="1"/>
</dbReference>
<proteinExistence type="predicted"/>
<evidence type="ECO:0000259" key="2">
    <source>
        <dbReference type="Pfam" id="PF02720"/>
    </source>
</evidence>
<gene>
    <name evidence="3" type="ORF">GCM10023217_17220</name>
</gene>
<name>A0ABP8Z621_9ACTN</name>
<feature type="domain" description="DUF222" evidence="2">
    <location>
        <begin position="85"/>
        <end position="348"/>
    </location>
</feature>
<accession>A0ABP8Z621</accession>
<keyword evidence="4" id="KW-1185">Reference proteome</keyword>
<dbReference type="RefSeq" id="WP_345313179.1">
    <property type="nucleotide sequence ID" value="NZ_BAABIE010000006.1"/>
</dbReference>
<evidence type="ECO:0000256" key="1">
    <source>
        <dbReference type="SAM" id="MobiDB-lite"/>
    </source>
</evidence>
<reference evidence="4" key="1">
    <citation type="journal article" date="2019" name="Int. J. Syst. Evol. Microbiol.">
        <title>The Global Catalogue of Microorganisms (GCM) 10K type strain sequencing project: providing services to taxonomists for standard genome sequencing and annotation.</title>
        <authorList>
            <consortium name="The Broad Institute Genomics Platform"/>
            <consortium name="The Broad Institute Genome Sequencing Center for Infectious Disease"/>
            <person name="Wu L."/>
            <person name="Ma J."/>
        </authorList>
    </citation>
    <scope>NUCLEOTIDE SEQUENCE [LARGE SCALE GENOMIC DNA]</scope>
    <source>
        <strain evidence="4">JCM 18077</strain>
    </source>
</reference>
<dbReference type="CDD" id="cd00085">
    <property type="entry name" value="HNHc"/>
    <property type="match status" value="1"/>
</dbReference>
<evidence type="ECO:0000313" key="3">
    <source>
        <dbReference type="EMBL" id="GAA4747737.1"/>
    </source>
</evidence>
<dbReference type="EMBL" id="BAABIE010000006">
    <property type="protein sequence ID" value="GAA4747737.1"/>
    <property type="molecule type" value="Genomic_DNA"/>
</dbReference>
<protein>
    <recommendedName>
        <fullName evidence="2">DUF222 domain-containing protein</fullName>
    </recommendedName>
</protein>
<sequence length="539" mass="58332">MVHIDRTSPWTKADMAAVGMIEPDADDTPRTQCRDWLVYASNARRGQSFLHWEQLRGIGQFLDIALANLHDAVIDDGADYDPVDAYAVAVTEIQVIFGVRQRQARTLVDQSVAVSESVPRVGELLRDALITPEMFAVAVARTAIVLDAGTRAAVDAELAAALRSAGQVSEKVASGIADRIVARHDPDAVRRRREKAKARRNVTARDYEDGLGGLTITADAEEARLSWAAVNALAESVCPADPRPLGVRRSAAATARLRRLPFECGCPDKSTCTAQLDEDALSERQARIVIHAVCQKSTLDGTDDEPGYLDGHGVIGADHVREMARRSDARIRDLDLDRFGAPEDLAESPILIERTAQAAEPYRPTATLDAVVRGLFPTCTLPGCARPAWSCELDHVEEYNQVCPASGGPTCLCNIAPKCKLHHVQKTSVGAADPAAGFVDDLWIDDDGSIWTAITTPHGITVEAPAPGQWLFPQLEGVKCLHQPHAPPESQASPESAPTPPSGGGLRAATAYKHAWRRAERARLRRRREQAAADDPPPF</sequence>
<evidence type="ECO:0000313" key="4">
    <source>
        <dbReference type="Proteomes" id="UP001500822"/>
    </source>
</evidence>